<evidence type="ECO:0000313" key="3">
    <source>
        <dbReference type="Proteomes" id="UP001300502"/>
    </source>
</evidence>
<dbReference type="EMBL" id="JANCYU010000054">
    <property type="protein sequence ID" value="KAK4527615.1"/>
    <property type="molecule type" value="Genomic_DNA"/>
</dbReference>
<dbReference type="InterPro" id="IPR039685">
    <property type="entry name" value="FANCE"/>
</dbReference>
<protein>
    <submittedName>
        <fullName evidence="2">Uncharacterized protein</fullName>
    </submittedName>
</protein>
<feature type="region of interest" description="Disordered" evidence="1">
    <location>
        <begin position="150"/>
        <end position="172"/>
    </location>
</feature>
<gene>
    <name evidence="2" type="ORF">GAYE_SCF42G5538</name>
</gene>
<comment type="caution">
    <text evidence="2">The sequence shown here is derived from an EMBL/GenBank/DDBJ whole genome shotgun (WGS) entry which is preliminary data.</text>
</comment>
<organism evidence="2 3">
    <name type="scientific">Galdieria yellowstonensis</name>
    <dbReference type="NCBI Taxonomy" id="3028027"/>
    <lineage>
        <taxon>Eukaryota</taxon>
        <taxon>Rhodophyta</taxon>
        <taxon>Bangiophyceae</taxon>
        <taxon>Galdieriales</taxon>
        <taxon>Galdieriaceae</taxon>
        <taxon>Galdieria</taxon>
    </lineage>
</organism>
<dbReference type="GO" id="GO:0043240">
    <property type="term" value="C:Fanconi anaemia nuclear complex"/>
    <property type="evidence" value="ECO:0007669"/>
    <property type="project" value="InterPro"/>
</dbReference>
<dbReference type="PANTHER" id="PTHR32094">
    <property type="entry name" value="FANCONI ANEMIA GROUP E PROTEIN"/>
    <property type="match status" value="1"/>
</dbReference>
<dbReference type="AlphaFoldDB" id="A0AAV9IJS3"/>
<feature type="compositionally biased region" description="Polar residues" evidence="1">
    <location>
        <begin position="150"/>
        <end position="165"/>
    </location>
</feature>
<sequence length="440" mass="51609">MERNIQPCGHVIAIHDKYLEYLLSPILIDAPPSAHLQGRQIGCYFDQLSETEQCHILNSVLFHYDNIHPEIRLRFFQLIQPRHSSVRELVQWMLYRCTWEPSNGSNSSMRRDELPTMVSQDCWNLLSSCWVYNPIDGEASKDELLSGYQGTTTEEASPQDKWSNNNKRKRKDDPWHSIIKSMKTSSLSADKVVGVLKNTSLEQWIAGWQDYWYRYSLDAGCFEKQVANCTSLLCMIGNEILQSYVDESNPYSVAHLIAVISYLFLPFVVRLRYGASRQVLCLWIEWAKKWPLLMQRYFILPLCQYHTLEAPQVEVIGKVTQHSFSSDLVQDTMRRWWRQDSNNNNRIQPWNESILVLFEQWLFLQVTDGEIISLFIRKLEANAPFVELSPKWIKLLYDLCQQYLSICVEHRHILRRCLVTTSSYLTEKCLVLLTNRKPLK</sequence>
<name>A0AAV9IJS3_9RHOD</name>
<reference evidence="2 3" key="1">
    <citation type="submission" date="2022-07" db="EMBL/GenBank/DDBJ databases">
        <title>Genome-wide signatures of adaptation to extreme environments.</title>
        <authorList>
            <person name="Cho C.H."/>
            <person name="Yoon H.S."/>
        </authorList>
    </citation>
    <scope>NUCLEOTIDE SEQUENCE [LARGE SCALE GENOMIC DNA]</scope>
    <source>
        <strain evidence="2 3">108.79 E11</strain>
    </source>
</reference>
<dbReference type="PANTHER" id="PTHR32094:SF5">
    <property type="entry name" value="FANCONI ANEMIA GROUP E PROTEIN"/>
    <property type="match status" value="1"/>
</dbReference>
<dbReference type="GO" id="GO:0036297">
    <property type="term" value="P:interstrand cross-link repair"/>
    <property type="evidence" value="ECO:0007669"/>
    <property type="project" value="InterPro"/>
</dbReference>
<evidence type="ECO:0000256" key="1">
    <source>
        <dbReference type="SAM" id="MobiDB-lite"/>
    </source>
</evidence>
<keyword evidence="3" id="KW-1185">Reference proteome</keyword>
<dbReference type="Proteomes" id="UP001300502">
    <property type="component" value="Unassembled WGS sequence"/>
</dbReference>
<evidence type="ECO:0000313" key="2">
    <source>
        <dbReference type="EMBL" id="KAK4527615.1"/>
    </source>
</evidence>
<dbReference type="Gene3D" id="1.25.40.480">
    <property type="match status" value="1"/>
</dbReference>
<proteinExistence type="predicted"/>
<accession>A0AAV9IJS3</accession>